<dbReference type="EMBL" id="BOPC01000095">
    <property type="protein sequence ID" value="GIJ30078.1"/>
    <property type="molecule type" value="Genomic_DNA"/>
</dbReference>
<keyword evidence="3" id="KW-1185">Reference proteome</keyword>
<evidence type="ECO:0000313" key="3">
    <source>
        <dbReference type="Proteomes" id="UP000653076"/>
    </source>
</evidence>
<sequence length="87" mass="9298">MEAVQVHGDYQVFLGLDVGKGDHHAVGLAVDGKRLHDAPLPNTEGRLLAVFDKLGRHGRVLVVVDQPASIGTLPGSRTRSWPPAMVP</sequence>
<protein>
    <recommendedName>
        <fullName evidence="1">Transposase IS110-like N-terminal domain-containing protein</fullName>
    </recommendedName>
</protein>
<evidence type="ECO:0000259" key="1">
    <source>
        <dbReference type="Pfam" id="PF01548"/>
    </source>
</evidence>
<proteinExistence type="predicted"/>
<dbReference type="Proteomes" id="UP000653076">
    <property type="component" value="Unassembled WGS sequence"/>
</dbReference>
<organism evidence="2 3">
    <name type="scientific">Micromonospora qiuiae</name>
    <dbReference type="NCBI Taxonomy" id="502268"/>
    <lineage>
        <taxon>Bacteria</taxon>
        <taxon>Bacillati</taxon>
        <taxon>Actinomycetota</taxon>
        <taxon>Actinomycetes</taxon>
        <taxon>Micromonosporales</taxon>
        <taxon>Micromonosporaceae</taxon>
        <taxon>Micromonospora</taxon>
    </lineage>
</organism>
<accession>A0ABQ4JHL0</accession>
<name>A0ABQ4JHL0_9ACTN</name>
<dbReference type="Pfam" id="PF01548">
    <property type="entry name" value="DEDD_Tnp_IS110"/>
    <property type="match status" value="1"/>
</dbReference>
<feature type="domain" description="Transposase IS110-like N-terminal" evidence="1">
    <location>
        <begin position="14"/>
        <end position="74"/>
    </location>
</feature>
<dbReference type="InterPro" id="IPR002525">
    <property type="entry name" value="Transp_IS110-like_N"/>
</dbReference>
<reference evidence="2 3" key="1">
    <citation type="submission" date="2021-01" db="EMBL/GenBank/DDBJ databases">
        <title>Whole genome shotgun sequence of Verrucosispora qiuiae NBRC 106684.</title>
        <authorList>
            <person name="Komaki H."/>
            <person name="Tamura T."/>
        </authorList>
    </citation>
    <scope>NUCLEOTIDE SEQUENCE [LARGE SCALE GENOMIC DNA]</scope>
    <source>
        <strain evidence="2 3">NBRC 106684</strain>
    </source>
</reference>
<evidence type="ECO:0000313" key="2">
    <source>
        <dbReference type="EMBL" id="GIJ30078.1"/>
    </source>
</evidence>
<gene>
    <name evidence="2" type="ORF">Vqi01_52400</name>
</gene>
<comment type="caution">
    <text evidence="2">The sequence shown here is derived from an EMBL/GenBank/DDBJ whole genome shotgun (WGS) entry which is preliminary data.</text>
</comment>